<dbReference type="PANTHER" id="PTHR33116">
    <property type="entry name" value="REVERSE TRANSCRIPTASE ZINC-BINDING DOMAIN-CONTAINING PROTEIN-RELATED-RELATED"/>
    <property type="match status" value="1"/>
</dbReference>
<dbReference type="InterPro" id="IPR036397">
    <property type="entry name" value="RNaseH_sf"/>
</dbReference>
<feature type="domain" description="RNase H type-1" evidence="1">
    <location>
        <begin position="362"/>
        <end position="467"/>
    </location>
</feature>
<dbReference type="InterPro" id="IPR044730">
    <property type="entry name" value="RNase_H-like_dom_plant"/>
</dbReference>
<organism evidence="2 3">
    <name type="scientific">Senna tora</name>
    <dbReference type="NCBI Taxonomy" id="362788"/>
    <lineage>
        <taxon>Eukaryota</taxon>
        <taxon>Viridiplantae</taxon>
        <taxon>Streptophyta</taxon>
        <taxon>Embryophyta</taxon>
        <taxon>Tracheophyta</taxon>
        <taxon>Spermatophyta</taxon>
        <taxon>Magnoliopsida</taxon>
        <taxon>eudicotyledons</taxon>
        <taxon>Gunneridae</taxon>
        <taxon>Pentapetalae</taxon>
        <taxon>rosids</taxon>
        <taxon>fabids</taxon>
        <taxon>Fabales</taxon>
        <taxon>Fabaceae</taxon>
        <taxon>Caesalpinioideae</taxon>
        <taxon>Cassia clade</taxon>
        <taxon>Senna</taxon>
    </lineage>
</organism>
<dbReference type="InterPro" id="IPR002156">
    <property type="entry name" value="RNaseH_domain"/>
</dbReference>
<dbReference type="EMBL" id="JAAIUW010000011">
    <property type="protein sequence ID" value="KAF7808312.1"/>
    <property type="molecule type" value="Genomic_DNA"/>
</dbReference>
<evidence type="ECO:0000259" key="1">
    <source>
        <dbReference type="Pfam" id="PF13456"/>
    </source>
</evidence>
<protein>
    <submittedName>
        <fullName evidence="2">Reverse transcriptase</fullName>
    </submittedName>
</protein>
<keyword evidence="2" id="KW-0808">Transferase</keyword>
<dbReference type="InterPro" id="IPR012337">
    <property type="entry name" value="RNaseH-like_sf"/>
</dbReference>
<keyword evidence="2" id="KW-0548">Nucleotidyltransferase</keyword>
<evidence type="ECO:0000313" key="3">
    <source>
        <dbReference type="Proteomes" id="UP000634136"/>
    </source>
</evidence>
<sequence length="467" mass="52427">MVVDVLSYMVNHYASEGWLEGIKLPCSCPVLTHSFLADDAIFFLKASKENYAMMSSIVDLYGNASGQRANFDKFSVFFSIDTPSDLQEEIFSILNIDKTDHPGKYLGLPLMWGRSKSEALGFIKVKVAQRVQGWKQSLLSQVVREVLIKAMASAVPIYPMACFKFPKVVCEEINATLAKFWWGKKKEEGRIHCVFWSKMTRSKKNSVMGFQDFGCFNLTMLAKQAWRLLHNSDDLWARILKAIYFPNYDFWETGKGSRASWAWSSILEGRDLLKKRVLANWVDGLKELVFVEEVNAILSVQTLANGVNDKLVWSYSKNGLKTSALICSRVVLSLIDEAEALVAGFCWQLWKARPNGSCLKINTNGAFWSDSGLAGFGYVARDCNVDFIAGACDVAHASSTFMSEALAIRKGLQDAVEMDWNIVQVESDCKDLVSALNSPTVCVNWKCHAIIQEVQKLKLNFDSCKFS</sequence>
<evidence type="ECO:0000313" key="2">
    <source>
        <dbReference type="EMBL" id="KAF7808312.1"/>
    </source>
</evidence>
<keyword evidence="2" id="KW-0695">RNA-directed DNA polymerase</keyword>
<dbReference type="Proteomes" id="UP000634136">
    <property type="component" value="Unassembled WGS sequence"/>
</dbReference>
<dbReference type="OrthoDB" id="1112297at2759"/>
<dbReference type="GO" id="GO:0004523">
    <property type="term" value="F:RNA-DNA hybrid ribonuclease activity"/>
    <property type="evidence" value="ECO:0007669"/>
    <property type="project" value="InterPro"/>
</dbReference>
<dbReference type="Gene3D" id="3.30.420.10">
    <property type="entry name" value="Ribonuclease H-like superfamily/Ribonuclease H"/>
    <property type="match status" value="1"/>
</dbReference>
<dbReference type="GO" id="GO:0003676">
    <property type="term" value="F:nucleic acid binding"/>
    <property type="evidence" value="ECO:0007669"/>
    <property type="project" value="InterPro"/>
</dbReference>
<dbReference type="AlphaFoldDB" id="A0A834W3L9"/>
<keyword evidence="3" id="KW-1185">Reference proteome</keyword>
<dbReference type="GO" id="GO:0003964">
    <property type="term" value="F:RNA-directed DNA polymerase activity"/>
    <property type="evidence" value="ECO:0007669"/>
    <property type="project" value="UniProtKB-KW"/>
</dbReference>
<gene>
    <name evidence="2" type="ORF">G2W53_035055</name>
</gene>
<dbReference type="CDD" id="cd06222">
    <property type="entry name" value="RNase_H_like"/>
    <property type="match status" value="1"/>
</dbReference>
<dbReference type="SUPFAM" id="SSF53098">
    <property type="entry name" value="Ribonuclease H-like"/>
    <property type="match status" value="1"/>
</dbReference>
<name>A0A834W3L9_9FABA</name>
<dbReference type="PANTHER" id="PTHR33116:SF86">
    <property type="entry name" value="REVERSE TRANSCRIPTASE DOMAIN-CONTAINING PROTEIN"/>
    <property type="match status" value="1"/>
</dbReference>
<proteinExistence type="predicted"/>
<reference evidence="2" key="1">
    <citation type="submission" date="2020-09" db="EMBL/GenBank/DDBJ databases">
        <title>Genome-Enabled Discovery of Anthraquinone Biosynthesis in Senna tora.</title>
        <authorList>
            <person name="Kang S.-H."/>
            <person name="Pandey R.P."/>
            <person name="Lee C.-M."/>
            <person name="Sim J.-S."/>
            <person name="Jeong J.-T."/>
            <person name="Choi B.-S."/>
            <person name="Jung M."/>
            <person name="Ginzburg D."/>
            <person name="Zhao K."/>
            <person name="Won S.Y."/>
            <person name="Oh T.-J."/>
            <person name="Yu Y."/>
            <person name="Kim N.-H."/>
            <person name="Lee O.R."/>
            <person name="Lee T.-H."/>
            <person name="Bashyal P."/>
            <person name="Kim T.-S."/>
            <person name="Lee W.-H."/>
            <person name="Kawkins C."/>
            <person name="Kim C.-K."/>
            <person name="Kim J.S."/>
            <person name="Ahn B.O."/>
            <person name="Rhee S.Y."/>
            <person name="Sohng J.K."/>
        </authorList>
    </citation>
    <scope>NUCLEOTIDE SEQUENCE</scope>
    <source>
        <tissue evidence="2">Leaf</tissue>
    </source>
</reference>
<comment type="caution">
    <text evidence="2">The sequence shown here is derived from an EMBL/GenBank/DDBJ whole genome shotgun (WGS) entry which is preliminary data.</text>
</comment>
<accession>A0A834W3L9</accession>
<dbReference type="Pfam" id="PF13456">
    <property type="entry name" value="RVT_3"/>
    <property type="match status" value="1"/>
</dbReference>